<dbReference type="AlphaFoldDB" id="A0AAW1KRU1"/>
<accession>A0AAW1KRU1</accession>
<dbReference type="EMBL" id="JBDFQZ010000005">
    <property type="protein sequence ID" value="KAK9723577.1"/>
    <property type="molecule type" value="Genomic_DNA"/>
</dbReference>
<comment type="caution">
    <text evidence="1">The sequence shown here is derived from an EMBL/GenBank/DDBJ whole genome shotgun (WGS) entry which is preliminary data.</text>
</comment>
<dbReference type="GO" id="GO:0003676">
    <property type="term" value="F:nucleic acid binding"/>
    <property type="evidence" value="ECO:0007669"/>
    <property type="project" value="InterPro"/>
</dbReference>
<sequence>MEREVMNKMAEEFKISRVSINKFWTGLKAHINEGKLFNANRKYLGYQPHLSIDLEKVRSIPLSKRSTLTKLATHMNLHISTVTRLVKKGSIRRHSNAIKPALTDANKIARVKWCLGKIVKSTLNDGLLFEPMYNVVHIDEKWFLMTKTAQNYYLLPDEIEPHRTYKSKRFITKIMFMAAVARPVFSSNGSLLFDGKIGIFHFTYEQAARRQSKNRPKGTMEVKPIESITKVVIKQCLIEKVIPVIKAKWPEGASKTIYIQQDNATPHIAGNDTDFLHVAQADGFDIRVVCQPSNSPDLNVLDLGFFRSIQSLQDEKSPNNISELLDAVTSAYEEVEPQKLKHVWLSLKYCMNEILRVKGNNNYKLPHVGKQRLERLGLLPDPSDPNGTVRG</sequence>
<keyword evidence="2" id="KW-1185">Reference proteome</keyword>
<gene>
    <name evidence="1" type="ORF">RND81_05G009400</name>
</gene>
<proteinExistence type="predicted"/>
<reference evidence="1" key="1">
    <citation type="submission" date="2024-03" db="EMBL/GenBank/DDBJ databases">
        <title>WGS assembly of Saponaria officinalis var. Norfolk2.</title>
        <authorList>
            <person name="Jenkins J."/>
            <person name="Shu S."/>
            <person name="Grimwood J."/>
            <person name="Barry K."/>
            <person name="Goodstein D."/>
            <person name="Schmutz J."/>
            <person name="Leebens-Mack J."/>
            <person name="Osbourn A."/>
        </authorList>
    </citation>
    <scope>NUCLEOTIDE SEQUENCE [LARGE SCALE GENOMIC DNA]</scope>
    <source>
        <strain evidence="1">JIC</strain>
    </source>
</reference>
<dbReference type="Gene3D" id="3.30.420.10">
    <property type="entry name" value="Ribonuclease H-like superfamily/Ribonuclease H"/>
    <property type="match status" value="1"/>
</dbReference>
<evidence type="ECO:0000313" key="2">
    <source>
        <dbReference type="Proteomes" id="UP001443914"/>
    </source>
</evidence>
<evidence type="ECO:0008006" key="3">
    <source>
        <dbReference type="Google" id="ProtNLM"/>
    </source>
</evidence>
<name>A0AAW1KRU1_SAPOF</name>
<dbReference type="Proteomes" id="UP001443914">
    <property type="component" value="Unassembled WGS sequence"/>
</dbReference>
<protein>
    <recommendedName>
        <fullName evidence="3">Transposase</fullName>
    </recommendedName>
</protein>
<evidence type="ECO:0000313" key="1">
    <source>
        <dbReference type="EMBL" id="KAK9723577.1"/>
    </source>
</evidence>
<dbReference type="InterPro" id="IPR036397">
    <property type="entry name" value="RNaseH_sf"/>
</dbReference>
<dbReference type="PANTHER" id="PTHR47169:SF2">
    <property type="entry name" value="OS01G0541250 PROTEIN"/>
    <property type="match status" value="1"/>
</dbReference>
<dbReference type="PANTHER" id="PTHR47169">
    <property type="entry name" value="OS01G0541250 PROTEIN"/>
    <property type="match status" value="1"/>
</dbReference>
<organism evidence="1 2">
    <name type="scientific">Saponaria officinalis</name>
    <name type="common">Common soapwort</name>
    <name type="synonym">Lychnis saponaria</name>
    <dbReference type="NCBI Taxonomy" id="3572"/>
    <lineage>
        <taxon>Eukaryota</taxon>
        <taxon>Viridiplantae</taxon>
        <taxon>Streptophyta</taxon>
        <taxon>Embryophyta</taxon>
        <taxon>Tracheophyta</taxon>
        <taxon>Spermatophyta</taxon>
        <taxon>Magnoliopsida</taxon>
        <taxon>eudicotyledons</taxon>
        <taxon>Gunneridae</taxon>
        <taxon>Pentapetalae</taxon>
        <taxon>Caryophyllales</taxon>
        <taxon>Caryophyllaceae</taxon>
        <taxon>Caryophylleae</taxon>
        <taxon>Saponaria</taxon>
    </lineage>
</organism>